<keyword evidence="8" id="KW-1185">Reference proteome</keyword>
<gene>
    <name evidence="6" type="primary">nadK</name>
    <name evidence="7" type="ORF">SAMN02910414_00092</name>
</gene>
<dbReference type="InterPro" id="IPR002504">
    <property type="entry name" value="NADK"/>
</dbReference>
<accession>A0A1H3F1F1</accession>
<comment type="catalytic activity">
    <reaction evidence="5 6">
        <text>NAD(+) + ATP = ADP + NADP(+) + H(+)</text>
        <dbReference type="Rhea" id="RHEA:18629"/>
        <dbReference type="ChEBI" id="CHEBI:15378"/>
        <dbReference type="ChEBI" id="CHEBI:30616"/>
        <dbReference type="ChEBI" id="CHEBI:57540"/>
        <dbReference type="ChEBI" id="CHEBI:58349"/>
        <dbReference type="ChEBI" id="CHEBI:456216"/>
        <dbReference type="EC" id="2.7.1.23"/>
    </reaction>
</comment>
<dbReference type="PANTHER" id="PTHR20275">
    <property type="entry name" value="NAD KINASE"/>
    <property type="match status" value="1"/>
</dbReference>
<dbReference type="Pfam" id="PF20143">
    <property type="entry name" value="NAD_kinase_C"/>
    <property type="match status" value="1"/>
</dbReference>
<sequence length="283" mass="30953">MKNFVLITNEFKDNDLVLSKKIIDYINKKGGKAKGLISGVEATKSKQFDITDIPVDTDCVLVLGGDGTLIRAATKLSSLELPLIGINLGTLGYLCELEESTIFNAIDLLFKGNYFIEERMALMSNPCNVSNNMIALNDVVIHQMGGLSILSFDVYVNGEFLSTYNADGIIIATPTGSTGYSMSAGGPIVDPKANMIVITPINAHNLNSKSIVIGDDAVVEVKLRRRCAQKDDRAQVSFDGDFVKELYSGESFMVTRATSNIKICKLNRKSFLEILRKKMATFN</sequence>
<dbReference type="HAMAP" id="MF_00361">
    <property type="entry name" value="NAD_kinase"/>
    <property type="match status" value="1"/>
</dbReference>
<keyword evidence="6" id="KW-0547">Nucleotide-binding</keyword>
<evidence type="ECO:0000313" key="8">
    <source>
        <dbReference type="Proteomes" id="UP000183918"/>
    </source>
</evidence>
<dbReference type="Proteomes" id="UP000183918">
    <property type="component" value="Unassembled WGS sequence"/>
</dbReference>
<comment type="cofactor">
    <cofactor evidence="6">
        <name>a divalent metal cation</name>
        <dbReference type="ChEBI" id="CHEBI:60240"/>
    </cofactor>
</comment>
<dbReference type="AlphaFoldDB" id="A0A1H3F1F1"/>
<keyword evidence="4 6" id="KW-0520">NAD</keyword>
<keyword evidence="3 6" id="KW-0521">NADP</keyword>
<dbReference type="GO" id="GO:0006741">
    <property type="term" value="P:NADP+ biosynthetic process"/>
    <property type="evidence" value="ECO:0007669"/>
    <property type="project" value="UniProtKB-UniRule"/>
</dbReference>
<evidence type="ECO:0000256" key="1">
    <source>
        <dbReference type="ARBA" id="ARBA00022679"/>
    </source>
</evidence>
<proteinExistence type="inferred from homology"/>
<dbReference type="GO" id="GO:0003951">
    <property type="term" value="F:NAD+ kinase activity"/>
    <property type="evidence" value="ECO:0007669"/>
    <property type="project" value="UniProtKB-UniRule"/>
</dbReference>
<feature type="binding site" evidence="6">
    <location>
        <begin position="137"/>
        <end position="138"/>
    </location>
    <ligand>
        <name>NAD(+)</name>
        <dbReference type="ChEBI" id="CHEBI:57540"/>
    </ligand>
</feature>
<evidence type="ECO:0000313" key="7">
    <source>
        <dbReference type="EMBL" id="SDX84705.1"/>
    </source>
</evidence>
<dbReference type="GO" id="GO:0046872">
    <property type="term" value="F:metal ion binding"/>
    <property type="evidence" value="ECO:0007669"/>
    <property type="project" value="UniProtKB-UniRule"/>
</dbReference>
<comment type="similarity">
    <text evidence="6">Belongs to the NAD kinase family.</text>
</comment>
<dbReference type="GO" id="GO:0005737">
    <property type="term" value="C:cytoplasm"/>
    <property type="evidence" value="ECO:0007669"/>
    <property type="project" value="UniProtKB-SubCell"/>
</dbReference>
<feature type="binding site" evidence="6">
    <location>
        <begin position="66"/>
        <end position="67"/>
    </location>
    <ligand>
        <name>NAD(+)</name>
        <dbReference type="ChEBI" id="CHEBI:57540"/>
    </ligand>
</feature>
<keyword evidence="6" id="KW-0963">Cytoplasm</keyword>
<name>A0A1H3F1F1_9FIRM</name>
<protein>
    <recommendedName>
        <fullName evidence="6">NAD kinase</fullName>
        <ecNumber evidence="6">2.7.1.23</ecNumber>
    </recommendedName>
    <alternativeName>
        <fullName evidence="6">ATP-dependent NAD kinase</fullName>
    </alternativeName>
</protein>
<dbReference type="PANTHER" id="PTHR20275:SF0">
    <property type="entry name" value="NAD KINASE"/>
    <property type="match status" value="1"/>
</dbReference>
<evidence type="ECO:0000256" key="2">
    <source>
        <dbReference type="ARBA" id="ARBA00022777"/>
    </source>
</evidence>
<dbReference type="InterPro" id="IPR017438">
    <property type="entry name" value="ATP-NAD_kinase_N"/>
</dbReference>
<dbReference type="InterPro" id="IPR017437">
    <property type="entry name" value="ATP-NAD_kinase_PpnK-typ_C"/>
</dbReference>
<dbReference type="Gene3D" id="2.60.200.30">
    <property type="entry name" value="Probable inorganic polyphosphate/atp-NAD kinase, domain 2"/>
    <property type="match status" value="1"/>
</dbReference>
<dbReference type="Pfam" id="PF01513">
    <property type="entry name" value="NAD_kinase"/>
    <property type="match status" value="1"/>
</dbReference>
<organism evidence="7 8">
    <name type="scientific">Lachnobacterium bovis DSM 14045</name>
    <dbReference type="NCBI Taxonomy" id="1122142"/>
    <lineage>
        <taxon>Bacteria</taxon>
        <taxon>Bacillati</taxon>
        <taxon>Bacillota</taxon>
        <taxon>Clostridia</taxon>
        <taxon>Lachnospirales</taxon>
        <taxon>Lachnospiraceae</taxon>
        <taxon>Lachnobacterium</taxon>
    </lineage>
</organism>
<evidence type="ECO:0000256" key="3">
    <source>
        <dbReference type="ARBA" id="ARBA00022857"/>
    </source>
</evidence>
<evidence type="ECO:0000256" key="5">
    <source>
        <dbReference type="ARBA" id="ARBA00047925"/>
    </source>
</evidence>
<dbReference type="STRING" id="1122142.SAMN02910414_00092"/>
<dbReference type="Gene3D" id="3.40.50.10330">
    <property type="entry name" value="Probable inorganic polyphosphate/atp-NAD kinase, domain 1"/>
    <property type="match status" value="1"/>
</dbReference>
<dbReference type="GO" id="GO:0019674">
    <property type="term" value="P:NAD+ metabolic process"/>
    <property type="evidence" value="ECO:0007669"/>
    <property type="project" value="InterPro"/>
</dbReference>
<keyword evidence="2 6" id="KW-0418">Kinase</keyword>
<feature type="active site" description="Proton acceptor" evidence="6">
    <location>
        <position position="66"/>
    </location>
</feature>
<keyword evidence="6" id="KW-0067">ATP-binding</keyword>
<reference evidence="7 8" key="1">
    <citation type="submission" date="2016-10" db="EMBL/GenBank/DDBJ databases">
        <authorList>
            <person name="de Groot N.N."/>
        </authorList>
    </citation>
    <scope>NUCLEOTIDE SEQUENCE [LARGE SCALE GENOMIC DNA]</scope>
    <source>
        <strain evidence="7 8">DSM 14045</strain>
    </source>
</reference>
<dbReference type="GO" id="GO:0005524">
    <property type="term" value="F:ATP binding"/>
    <property type="evidence" value="ECO:0007669"/>
    <property type="project" value="UniProtKB-KW"/>
</dbReference>
<dbReference type="RefSeq" id="WP_074714940.1">
    <property type="nucleotide sequence ID" value="NZ_FNPG01000004.1"/>
</dbReference>
<feature type="binding site" evidence="6">
    <location>
        <position position="167"/>
    </location>
    <ligand>
        <name>NAD(+)</name>
        <dbReference type="ChEBI" id="CHEBI:57540"/>
    </ligand>
</feature>
<dbReference type="OrthoDB" id="9774737at2"/>
<comment type="function">
    <text evidence="6">Involved in the regulation of the intracellular balance of NAD and NADP, and is a key enzyme in the biosynthesis of NADP. Catalyzes specifically the phosphorylation on 2'-hydroxyl of the adenosine moiety of NAD to yield NADP.</text>
</comment>
<dbReference type="InterPro" id="IPR016064">
    <property type="entry name" value="NAD/diacylglycerol_kinase_sf"/>
</dbReference>
<feature type="binding site" evidence="6">
    <location>
        <begin position="178"/>
        <end position="183"/>
    </location>
    <ligand>
        <name>NAD(+)</name>
        <dbReference type="ChEBI" id="CHEBI:57540"/>
    </ligand>
</feature>
<feature type="binding site" evidence="6">
    <location>
        <position position="71"/>
    </location>
    <ligand>
        <name>NAD(+)</name>
        <dbReference type="ChEBI" id="CHEBI:57540"/>
    </ligand>
</feature>
<comment type="caution">
    <text evidence="6">Lacks conserved residue(s) required for the propagation of feature annotation.</text>
</comment>
<dbReference type="EMBL" id="FNPG01000004">
    <property type="protein sequence ID" value="SDX84705.1"/>
    <property type="molecule type" value="Genomic_DNA"/>
</dbReference>
<dbReference type="SUPFAM" id="SSF111331">
    <property type="entry name" value="NAD kinase/diacylglycerol kinase-like"/>
    <property type="match status" value="1"/>
</dbReference>
<dbReference type="GO" id="GO:0051287">
    <property type="term" value="F:NAD binding"/>
    <property type="evidence" value="ECO:0007669"/>
    <property type="project" value="UniProtKB-ARBA"/>
</dbReference>
<dbReference type="EC" id="2.7.1.23" evidence="6"/>
<keyword evidence="1 6" id="KW-0808">Transferase</keyword>
<comment type="subcellular location">
    <subcellularLocation>
        <location evidence="6">Cytoplasm</location>
    </subcellularLocation>
</comment>
<evidence type="ECO:0000256" key="6">
    <source>
        <dbReference type="HAMAP-Rule" id="MF_00361"/>
    </source>
</evidence>
<evidence type="ECO:0000256" key="4">
    <source>
        <dbReference type="ARBA" id="ARBA00023027"/>
    </source>
</evidence>